<proteinExistence type="predicted"/>
<reference evidence="2" key="1">
    <citation type="journal article" date="2019" name="Int. J. Syst. Evol. Microbiol.">
        <title>The Global Catalogue of Microorganisms (GCM) 10K type strain sequencing project: providing services to taxonomists for standard genome sequencing and annotation.</title>
        <authorList>
            <consortium name="The Broad Institute Genomics Platform"/>
            <consortium name="The Broad Institute Genome Sequencing Center for Infectious Disease"/>
            <person name="Wu L."/>
            <person name="Ma J."/>
        </authorList>
    </citation>
    <scope>NUCLEOTIDE SEQUENCE [LARGE SCALE GENOMIC DNA]</scope>
    <source>
        <strain evidence="2">KCTC 12861</strain>
    </source>
</reference>
<dbReference type="EMBL" id="BMXE01000001">
    <property type="protein sequence ID" value="GHB18390.1"/>
    <property type="molecule type" value="Genomic_DNA"/>
</dbReference>
<gene>
    <name evidence="1" type="ORF">GCM10007094_02680</name>
</gene>
<dbReference type="RefSeq" id="WP_189434686.1">
    <property type="nucleotide sequence ID" value="NZ_BMXE01000001.1"/>
</dbReference>
<accession>A0ABQ3DZC5</accession>
<comment type="caution">
    <text evidence="1">The sequence shown here is derived from an EMBL/GenBank/DDBJ whole genome shotgun (WGS) entry which is preliminary data.</text>
</comment>
<protein>
    <submittedName>
        <fullName evidence="1">Uncharacterized protein</fullName>
    </submittedName>
</protein>
<sequence>MSEMIDNQNTELVLHDEKPVAQDSGRREGADDYILPQDYLALSRSIARVEGLLDAENEALVGKGTIDFEESAYLKGRAMLDLDLAGKAVGAENLPSEIVVRLQALQEKLSVNMKLLSTQLNAVKEVSGLLLNVMKEHDSDGTYESTIGSW</sequence>
<evidence type="ECO:0000313" key="2">
    <source>
        <dbReference type="Proteomes" id="UP000637980"/>
    </source>
</evidence>
<evidence type="ECO:0000313" key="1">
    <source>
        <dbReference type="EMBL" id="GHB18390.1"/>
    </source>
</evidence>
<keyword evidence="2" id="KW-1185">Reference proteome</keyword>
<name>A0ABQ3DZC5_9HYPH</name>
<organism evidence="1 2">
    <name type="scientific">Pseudovibrio japonicus</name>
    <dbReference type="NCBI Taxonomy" id="366534"/>
    <lineage>
        <taxon>Bacteria</taxon>
        <taxon>Pseudomonadati</taxon>
        <taxon>Pseudomonadota</taxon>
        <taxon>Alphaproteobacteria</taxon>
        <taxon>Hyphomicrobiales</taxon>
        <taxon>Stappiaceae</taxon>
        <taxon>Pseudovibrio</taxon>
    </lineage>
</organism>
<dbReference type="Proteomes" id="UP000637980">
    <property type="component" value="Unassembled WGS sequence"/>
</dbReference>